<evidence type="ECO:0008006" key="4">
    <source>
        <dbReference type="Google" id="ProtNLM"/>
    </source>
</evidence>
<reference evidence="2 3" key="1">
    <citation type="submission" date="2020-01" db="EMBL/GenBank/DDBJ databases">
        <title>Complete genome sequence of Chitinophaga sp. H33E-04 isolated from quinoa roots.</title>
        <authorList>
            <person name="Weon H.-Y."/>
            <person name="Lee S.A."/>
        </authorList>
    </citation>
    <scope>NUCLEOTIDE SEQUENCE [LARGE SCALE GENOMIC DNA]</scope>
    <source>
        <strain evidence="2 3">H33E-04</strain>
    </source>
</reference>
<sequence length="168" mass="19382">MKQQFIRLFLLLIACAGMQTTSAQSLQKLERLLNKQIRQEMKEHLRTRGSSDDTLTLIRPFAIKDSTLTVTIKGVTPGSEGYWVEEQAVPLRLLRSLGKDGMLLFNTSKLVERKMIQYYDGEETETTDKVPHFWLHITGGKKDEQLFQQLLELLEEAGYTVTAYEPWM</sequence>
<accession>A0A6B9Z9H2</accession>
<keyword evidence="3" id="KW-1185">Reference proteome</keyword>
<dbReference type="KEGG" id="chih:GWR21_04510"/>
<proteinExistence type="predicted"/>
<organism evidence="2 3">
    <name type="scientific">Chitinophaga agri</name>
    <dbReference type="NCBI Taxonomy" id="2703787"/>
    <lineage>
        <taxon>Bacteria</taxon>
        <taxon>Pseudomonadati</taxon>
        <taxon>Bacteroidota</taxon>
        <taxon>Chitinophagia</taxon>
        <taxon>Chitinophagales</taxon>
        <taxon>Chitinophagaceae</taxon>
        <taxon>Chitinophaga</taxon>
    </lineage>
</organism>
<gene>
    <name evidence="2" type="ORF">GWR21_04510</name>
</gene>
<evidence type="ECO:0000256" key="1">
    <source>
        <dbReference type="SAM" id="SignalP"/>
    </source>
</evidence>
<dbReference type="AlphaFoldDB" id="A0A6B9Z9H2"/>
<dbReference type="Proteomes" id="UP000476411">
    <property type="component" value="Chromosome"/>
</dbReference>
<dbReference type="EMBL" id="CP048113">
    <property type="protein sequence ID" value="QHS58890.1"/>
    <property type="molecule type" value="Genomic_DNA"/>
</dbReference>
<name>A0A6B9Z9H2_9BACT</name>
<feature type="signal peptide" evidence="1">
    <location>
        <begin position="1"/>
        <end position="23"/>
    </location>
</feature>
<dbReference type="RefSeq" id="WP_162330593.1">
    <property type="nucleotide sequence ID" value="NZ_CP048113.1"/>
</dbReference>
<keyword evidence="1" id="KW-0732">Signal</keyword>
<feature type="chain" id="PRO_5025366527" description="DUF4252 domain-containing protein" evidence="1">
    <location>
        <begin position="24"/>
        <end position="168"/>
    </location>
</feature>
<evidence type="ECO:0000313" key="2">
    <source>
        <dbReference type="EMBL" id="QHS58890.1"/>
    </source>
</evidence>
<protein>
    <recommendedName>
        <fullName evidence="4">DUF4252 domain-containing protein</fullName>
    </recommendedName>
</protein>
<evidence type="ECO:0000313" key="3">
    <source>
        <dbReference type="Proteomes" id="UP000476411"/>
    </source>
</evidence>